<dbReference type="HOGENOM" id="CLU_1708228_0_0_1"/>
<reference evidence="2" key="3">
    <citation type="submission" date="2025-09" db="UniProtKB">
        <authorList>
            <consortium name="Ensembl"/>
        </authorList>
    </citation>
    <scope>IDENTIFICATION</scope>
</reference>
<dbReference type="Proteomes" id="UP000007875">
    <property type="component" value="Unassembled WGS sequence"/>
</dbReference>
<reference evidence="3" key="1">
    <citation type="submission" date="2003-08" db="EMBL/GenBank/DDBJ databases">
        <authorList>
            <person name="Birren B."/>
            <person name="Nusbaum C."/>
            <person name="Abebe A."/>
            <person name="Abouelleil A."/>
            <person name="Adekoya E."/>
            <person name="Ait-zahra M."/>
            <person name="Allen N."/>
            <person name="Allen T."/>
            <person name="An P."/>
            <person name="Anderson M."/>
            <person name="Anderson S."/>
            <person name="Arachchi H."/>
            <person name="Armbruster J."/>
            <person name="Bachantsang P."/>
            <person name="Baldwin J."/>
            <person name="Barry A."/>
            <person name="Bayul T."/>
            <person name="Blitshsteyn B."/>
            <person name="Bloom T."/>
            <person name="Blye J."/>
            <person name="Boguslavskiy L."/>
            <person name="Borowsky M."/>
            <person name="Boukhgalter B."/>
            <person name="Brunache A."/>
            <person name="Butler J."/>
            <person name="Calixte N."/>
            <person name="Calvo S."/>
            <person name="Camarata J."/>
            <person name="Campo K."/>
            <person name="Chang J."/>
            <person name="Cheshatsang Y."/>
            <person name="Citroen M."/>
            <person name="Collymore A."/>
            <person name="Considine T."/>
            <person name="Cook A."/>
            <person name="Cooke P."/>
            <person name="Corum B."/>
            <person name="Cuomo C."/>
            <person name="David R."/>
            <person name="Dawoe T."/>
            <person name="Degray S."/>
            <person name="Dodge S."/>
            <person name="Dooley K."/>
            <person name="Dorje P."/>
            <person name="Dorjee K."/>
            <person name="Dorris L."/>
            <person name="Duffey N."/>
            <person name="Dupes A."/>
            <person name="Elkins T."/>
            <person name="Engels R."/>
            <person name="Erickson J."/>
            <person name="Farina A."/>
            <person name="Faro S."/>
            <person name="Ferreira P."/>
            <person name="Fischer H."/>
            <person name="Fitzgerald M."/>
            <person name="Foley K."/>
            <person name="Gage D."/>
            <person name="Galagan J."/>
            <person name="Gearin G."/>
            <person name="Gnerre S."/>
            <person name="Gnirke A."/>
            <person name="Goyette A."/>
            <person name="Graham J."/>
            <person name="Grandbois E."/>
            <person name="Gyaltsen K."/>
            <person name="Hafez N."/>
            <person name="Hagopian D."/>
            <person name="Hagos B."/>
            <person name="Hall J."/>
            <person name="Hatcher B."/>
            <person name="Heller A."/>
            <person name="Higgins H."/>
            <person name="Honan T."/>
            <person name="Horn A."/>
            <person name="Houde N."/>
            <person name="Hughes L."/>
            <person name="Hulme W."/>
            <person name="Husby E."/>
            <person name="Iliev I."/>
            <person name="Jaffe D."/>
            <person name="Jones C."/>
            <person name="Kamal M."/>
            <person name="Kamat A."/>
            <person name="Kamvysselis M."/>
            <person name="Karlsson E."/>
            <person name="Kells C."/>
            <person name="Kieu A."/>
            <person name="Kisner P."/>
            <person name="Kodira C."/>
            <person name="Kulbokas E."/>
            <person name="Labutti K."/>
            <person name="Lama D."/>
            <person name="Landers T."/>
            <person name="Leger J."/>
            <person name="Levine S."/>
            <person name="Lewis D."/>
            <person name="Lewis T."/>
            <person name="Lindblad-toh K."/>
            <person name="Liu X."/>
            <person name="Lokyitsang T."/>
            <person name="Lokyitsang Y."/>
            <person name="Lucien O."/>
            <person name="Lui A."/>
            <person name="Ma L.J."/>
            <person name="Mabbitt R."/>
            <person name="Macdonald J."/>
            <person name="Maclean C."/>
            <person name="Major J."/>
            <person name="Manning J."/>
            <person name="Marabella R."/>
            <person name="Maru K."/>
            <person name="Matthews C."/>
            <person name="Mauceli E."/>
            <person name="Mccarthy M."/>
            <person name="Mcdonough S."/>
            <person name="Mcghee T."/>
            <person name="Meldrim J."/>
            <person name="Meneus L."/>
            <person name="Mesirov J."/>
            <person name="Mihalev A."/>
            <person name="Mihova T."/>
            <person name="Mikkelsen T."/>
            <person name="Mlenga V."/>
            <person name="Moru K."/>
            <person name="Mozes J."/>
            <person name="Mulrain L."/>
            <person name="Munson G."/>
            <person name="Naylor J."/>
            <person name="Newes C."/>
            <person name="Nguyen C."/>
            <person name="Nguyen N."/>
            <person name="Nguyen T."/>
            <person name="Nicol R."/>
            <person name="Nielsen C."/>
            <person name="Nizzari M."/>
            <person name="Norbu C."/>
            <person name="Norbu N."/>
            <person name="O'donnell P."/>
            <person name="Okoawo O."/>
            <person name="O'leary S."/>
            <person name="Omotosho B."/>
            <person name="O'neill K."/>
            <person name="Osman S."/>
            <person name="Parker S."/>
            <person name="Perrin D."/>
            <person name="Phunkhang P."/>
            <person name="Piqani B."/>
            <person name="Purcell S."/>
            <person name="Rachupka T."/>
            <person name="Ramasamy U."/>
            <person name="Rameau R."/>
            <person name="Ray V."/>
            <person name="Raymond C."/>
            <person name="Retta R."/>
            <person name="Richardson S."/>
            <person name="Rise C."/>
            <person name="Rodriguez J."/>
            <person name="Rogers J."/>
            <person name="Rogov P."/>
            <person name="Rutman M."/>
            <person name="Schupbach R."/>
            <person name="Seaman C."/>
            <person name="Settipalli S."/>
            <person name="Sharpe T."/>
            <person name="Sheridan J."/>
            <person name="Sherpa N."/>
            <person name="Shi J."/>
            <person name="Smirnov S."/>
            <person name="Smith C."/>
            <person name="Sougnez C."/>
            <person name="Spencer B."/>
            <person name="Stalker J."/>
            <person name="Stange-thomann N."/>
            <person name="Stavropoulos S."/>
            <person name="Stetson K."/>
            <person name="Stone C."/>
            <person name="Stone S."/>
            <person name="Stubbs M."/>
            <person name="Talamas J."/>
            <person name="Tchuinga P."/>
            <person name="Tenzing P."/>
            <person name="Tesfaye S."/>
            <person name="Theodore J."/>
            <person name="Thoulutsang Y."/>
            <person name="Topham K."/>
            <person name="Towey S."/>
            <person name="Tsamla T."/>
            <person name="Tsomo N."/>
            <person name="Vallee D."/>
            <person name="Vassiliev H."/>
            <person name="Venkataraman V."/>
            <person name="Vinson J."/>
            <person name="Vo A."/>
            <person name="Wade C."/>
            <person name="Wang S."/>
            <person name="Wangchuk T."/>
            <person name="Wangdi T."/>
            <person name="Whittaker C."/>
            <person name="Wilkinson J."/>
            <person name="Wu Y."/>
            <person name="Wyman D."/>
            <person name="Yadav S."/>
            <person name="Yang S."/>
            <person name="Yang X."/>
            <person name="Yeager S."/>
            <person name="Yee E."/>
            <person name="Young G."/>
            <person name="Zainoun J."/>
            <person name="Zembeck L."/>
            <person name="Zimmer A."/>
            <person name="Zody M."/>
            <person name="Lander E."/>
        </authorList>
    </citation>
    <scope>NUCLEOTIDE SEQUENCE [LARGE SCALE GENOMIC DNA]</scope>
</reference>
<dbReference type="Pfam" id="PF02014">
    <property type="entry name" value="Reeler"/>
    <property type="match status" value="1"/>
</dbReference>
<accession>H2YG13</accession>
<protein>
    <recommendedName>
        <fullName evidence="1">Reelin domain-containing protein</fullName>
    </recommendedName>
</protein>
<feature type="domain" description="Reelin" evidence="1">
    <location>
        <begin position="7"/>
        <end position="57"/>
    </location>
</feature>
<evidence type="ECO:0000313" key="2">
    <source>
        <dbReference type="Ensembl" id="ENSCSAVP00000004261.1"/>
    </source>
</evidence>
<evidence type="ECO:0000313" key="3">
    <source>
        <dbReference type="Proteomes" id="UP000007875"/>
    </source>
</evidence>
<dbReference type="Ensembl" id="ENSCSAVT00000004324.1">
    <property type="protein sequence ID" value="ENSCSAVP00000004261.1"/>
    <property type="gene ID" value="ENSCSAVG00000002516.1"/>
</dbReference>
<reference evidence="2" key="2">
    <citation type="submission" date="2025-08" db="UniProtKB">
        <authorList>
            <consortium name="Ensembl"/>
        </authorList>
    </citation>
    <scope>IDENTIFICATION</scope>
</reference>
<evidence type="ECO:0000259" key="1">
    <source>
        <dbReference type="Pfam" id="PF02014"/>
    </source>
</evidence>
<organism evidence="2 3">
    <name type="scientific">Ciona savignyi</name>
    <name type="common">Pacific transparent sea squirt</name>
    <dbReference type="NCBI Taxonomy" id="51511"/>
    <lineage>
        <taxon>Eukaryota</taxon>
        <taxon>Metazoa</taxon>
        <taxon>Chordata</taxon>
        <taxon>Tunicata</taxon>
        <taxon>Ascidiacea</taxon>
        <taxon>Phlebobranchia</taxon>
        <taxon>Cionidae</taxon>
        <taxon>Ciona</taxon>
    </lineage>
</organism>
<proteinExistence type="predicted"/>
<sequence length="154" mass="16310">MVGYKHVACFGDPMTTVGHASNADKQPNLAFRWTAPACNAGDIFTIRATVVQQFSIYQDGIEKILRCAEPEAPATPDPVTTSPVPVFSFPPPRTTTASPITPLPGCQYSSPMDISGLTNNFEESLGGWENTGNAGSIWMHHSGPTPSFGTGPAT</sequence>
<dbReference type="AlphaFoldDB" id="H2YG13"/>
<dbReference type="GeneTree" id="ENSGT00680000101059"/>
<name>H2YG13_CIOSA</name>
<dbReference type="Gene3D" id="2.60.40.4060">
    <property type="entry name" value="Reeler domain"/>
    <property type="match status" value="1"/>
</dbReference>
<keyword evidence="3" id="KW-1185">Reference proteome</keyword>
<dbReference type="InterPro" id="IPR002861">
    <property type="entry name" value="Reeler_dom"/>
</dbReference>
<dbReference type="InterPro" id="IPR042307">
    <property type="entry name" value="Reeler_sf"/>
</dbReference>
<dbReference type="InParanoid" id="H2YG13"/>